<reference evidence="1" key="1">
    <citation type="submission" date="2018-11" db="EMBL/GenBank/DDBJ databases">
        <authorList>
            <consortium name="Pathogen Informatics"/>
        </authorList>
    </citation>
    <scope>NUCLEOTIDE SEQUENCE</scope>
</reference>
<dbReference type="EMBL" id="CAAALY010006788">
    <property type="protein sequence ID" value="VEL09617.1"/>
    <property type="molecule type" value="Genomic_DNA"/>
</dbReference>
<protein>
    <submittedName>
        <fullName evidence="1">Uncharacterized protein</fullName>
    </submittedName>
</protein>
<organism evidence="1 2">
    <name type="scientific">Protopolystoma xenopodis</name>
    <dbReference type="NCBI Taxonomy" id="117903"/>
    <lineage>
        <taxon>Eukaryota</taxon>
        <taxon>Metazoa</taxon>
        <taxon>Spiralia</taxon>
        <taxon>Lophotrochozoa</taxon>
        <taxon>Platyhelminthes</taxon>
        <taxon>Monogenea</taxon>
        <taxon>Polyopisthocotylea</taxon>
        <taxon>Polystomatidea</taxon>
        <taxon>Polystomatidae</taxon>
        <taxon>Protopolystoma</taxon>
    </lineage>
</organism>
<evidence type="ECO:0000313" key="1">
    <source>
        <dbReference type="EMBL" id="VEL09617.1"/>
    </source>
</evidence>
<dbReference type="Proteomes" id="UP000784294">
    <property type="component" value="Unassembled WGS sequence"/>
</dbReference>
<dbReference type="AlphaFoldDB" id="A0A3S4ZER3"/>
<sequence length="93" mass="9864">MGDKDGPLNESADNILIPLSGQMRWQGGGYDSRDVGIRLVGMLLSVSPVVIHRVNVLAEIHHGIKYNGINVTTTGTACGRFRLIGPIAVSPAV</sequence>
<accession>A0A3S4ZER3</accession>
<comment type="caution">
    <text evidence="1">The sequence shown here is derived from an EMBL/GenBank/DDBJ whole genome shotgun (WGS) entry which is preliminary data.</text>
</comment>
<keyword evidence="2" id="KW-1185">Reference proteome</keyword>
<gene>
    <name evidence="1" type="ORF">PXEA_LOCUS3057</name>
</gene>
<evidence type="ECO:0000313" key="2">
    <source>
        <dbReference type="Proteomes" id="UP000784294"/>
    </source>
</evidence>
<name>A0A3S4ZER3_9PLAT</name>
<proteinExistence type="predicted"/>